<dbReference type="RefSeq" id="WP_212976969.1">
    <property type="nucleotide sequence ID" value="NZ_AP025343.1"/>
</dbReference>
<organism evidence="7 8">
    <name type="scientific">Paenibacillus azoreducens</name>
    <dbReference type="NCBI Taxonomy" id="116718"/>
    <lineage>
        <taxon>Bacteria</taxon>
        <taxon>Bacillati</taxon>
        <taxon>Bacillota</taxon>
        <taxon>Bacilli</taxon>
        <taxon>Bacillales</taxon>
        <taxon>Paenibacillaceae</taxon>
        <taxon>Paenibacillus</taxon>
    </lineage>
</organism>
<evidence type="ECO:0000313" key="7">
    <source>
        <dbReference type="EMBL" id="GIO45834.1"/>
    </source>
</evidence>
<keyword evidence="5" id="KW-0175">Coiled coil</keyword>
<dbReference type="Pfam" id="PF00376">
    <property type="entry name" value="MerR"/>
    <property type="match status" value="1"/>
</dbReference>
<dbReference type="GO" id="GO:0003700">
    <property type="term" value="F:DNA-binding transcription factor activity"/>
    <property type="evidence" value="ECO:0007669"/>
    <property type="project" value="InterPro"/>
</dbReference>
<dbReference type="GO" id="GO:0003677">
    <property type="term" value="F:DNA binding"/>
    <property type="evidence" value="ECO:0007669"/>
    <property type="project" value="UniProtKB-KW"/>
</dbReference>
<keyword evidence="3" id="KW-0238">DNA-binding</keyword>
<dbReference type="AlphaFoldDB" id="A0A920CQB0"/>
<evidence type="ECO:0000256" key="2">
    <source>
        <dbReference type="ARBA" id="ARBA00023015"/>
    </source>
</evidence>
<dbReference type="SMART" id="SM00422">
    <property type="entry name" value="HTH_MERR"/>
    <property type="match status" value="1"/>
</dbReference>
<dbReference type="InterPro" id="IPR000551">
    <property type="entry name" value="MerR-type_HTH_dom"/>
</dbReference>
<dbReference type="SUPFAM" id="SSF46955">
    <property type="entry name" value="Putative DNA-binding domain"/>
    <property type="match status" value="1"/>
</dbReference>
<evidence type="ECO:0000256" key="3">
    <source>
        <dbReference type="ARBA" id="ARBA00023125"/>
    </source>
</evidence>
<dbReference type="PROSITE" id="PS50937">
    <property type="entry name" value="HTH_MERR_2"/>
    <property type="match status" value="1"/>
</dbReference>
<keyword evidence="2" id="KW-0805">Transcription regulation</keyword>
<reference evidence="7 8" key="1">
    <citation type="submission" date="2021-03" db="EMBL/GenBank/DDBJ databases">
        <title>Antimicrobial resistance genes in bacteria isolated from Japanese honey, and their potential for conferring macrolide and lincosamide resistance in the American foulbrood pathogen Paenibacillus larvae.</title>
        <authorList>
            <person name="Okamoto M."/>
            <person name="Kumagai M."/>
            <person name="Kanamori H."/>
            <person name="Takamatsu D."/>
        </authorList>
    </citation>
    <scope>NUCLEOTIDE SEQUENCE [LARGE SCALE GENOMIC DNA]</scope>
    <source>
        <strain evidence="7 8">J34TS1</strain>
    </source>
</reference>
<evidence type="ECO:0000259" key="6">
    <source>
        <dbReference type="PROSITE" id="PS50937"/>
    </source>
</evidence>
<evidence type="ECO:0000256" key="4">
    <source>
        <dbReference type="ARBA" id="ARBA00023163"/>
    </source>
</evidence>
<protein>
    <submittedName>
        <fullName evidence="7">MerR family transcriptional regulator</fullName>
    </submittedName>
</protein>
<accession>A0A920CQB0</accession>
<dbReference type="EMBL" id="BORT01000002">
    <property type="protein sequence ID" value="GIO45834.1"/>
    <property type="molecule type" value="Genomic_DNA"/>
</dbReference>
<gene>
    <name evidence="7" type="ORF">J34TS1_05990</name>
</gene>
<evidence type="ECO:0000313" key="8">
    <source>
        <dbReference type="Proteomes" id="UP000682811"/>
    </source>
</evidence>
<dbReference type="Proteomes" id="UP000682811">
    <property type="component" value="Unassembled WGS sequence"/>
</dbReference>
<dbReference type="InterPro" id="IPR047057">
    <property type="entry name" value="MerR_fam"/>
</dbReference>
<comment type="caution">
    <text evidence="7">The sequence shown here is derived from an EMBL/GenBank/DDBJ whole genome shotgun (WGS) entry which is preliminary data.</text>
</comment>
<proteinExistence type="predicted"/>
<sequence>MKYKLSIGQVSKMYGISLDTLRHYDKIGILKPFVDKTNGYRYYSFELLDLLEHILVGKYLEIPLKEMKNVFQHEDINQYRDLIERQEEIIEEKMNRLELMKKYVHQLKMMMHEISSFKNNYDFSELLIENIDCTLYAVPLPELVKHYKDLESKLSDYQVENYAAFYRNDDGKMIENDHYLLFSIYPEEQIFMEQETITNIEIKRCIGECIKAKFYGTKAELADYLSKLISHFYKEEENVESLVNYEFCLIRDNELHNEYFVEILLPVPKNTNHVIDP</sequence>
<evidence type="ECO:0000256" key="1">
    <source>
        <dbReference type="ARBA" id="ARBA00022491"/>
    </source>
</evidence>
<dbReference type="PANTHER" id="PTHR30204">
    <property type="entry name" value="REDOX-CYCLING DRUG-SENSING TRANSCRIPTIONAL ACTIVATOR SOXR"/>
    <property type="match status" value="1"/>
</dbReference>
<dbReference type="InterPro" id="IPR009061">
    <property type="entry name" value="DNA-bd_dom_put_sf"/>
</dbReference>
<feature type="coiled-coil region" evidence="5">
    <location>
        <begin position="76"/>
        <end position="103"/>
    </location>
</feature>
<dbReference type="Gene3D" id="1.10.1660.10">
    <property type="match status" value="1"/>
</dbReference>
<dbReference type="PANTHER" id="PTHR30204:SF69">
    <property type="entry name" value="MERR-FAMILY TRANSCRIPTIONAL REGULATOR"/>
    <property type="match status" value="1"/>
</dbReference>
<evidence type="ECO:0000256" key="5">
    <source>
        <dbReference type="SAM" id="Coils"/>
    </source>
</evidence>
<keyword evidence="4" id="KW-0804">Transcription</keyword>
<feature type="domain" description="HTH merR-type" evidence="6">
    <location>
        <begin position="4"/>
        <end position="73"/>
    </location>
</feature>
<keyword evidence="1" id="KW-0678">Repressor</keyword>
<name>A0A920CQB0_9BACL</name>
<keyword evidence="8" id="KW-1185">Reference proteome</keyword>